<name>A0AAD2D6V5_EUPCR</name>
<reference evidence="2" key="1">
    <citation type="submission" date="2023-07" db="EMBL/GenBank/DDBJ databases">
        <authorList>
            <consortium name="AG Swart"/>
            <person name="Singh M."/>
            <person name="Singh A."/>
            <person name="Seah K."/>
            <person name="Emmerich C."/>
        </authorList>
    </citation>
    <scope>NUCLEOTIDE SEQUENCE</scope>
    <source>
        <strain evidence="2">DP1</strain>
    </source>
</reference>
<dbReference type="Proteomes" id="UP001295684">
    <property type="component" value="Unassembled WGS sequence"/>
</dbReference>
<dbReference type="EMBL" id="CAMPGE010023858">
    <property type="protein sequence ID" value="CAI2381741.1"/>
    <property type="molecule type" value="Genomic_DNA"/>
</dbReference>
<evidence type="ECO:0000256" key="1">
    <source>
        <dbReference type="SAM" id="Phobius"/>
    </source>
</evidence>
<feature type="transmembrane region" description="Helical" evidence="1">
    <location>
        <begin position="87"/>
        <end position="108"/>
    </location>
</feature>
<comment type="caution">
    <text evidence="2">The sequence shown here is derived from an EMBL/GenBank/DDBJ whole genome shotgun (WGS) entry which is preliminary data.</text>
</comment>
<keyword evidence="3" id="KW-1185">Reference proteome</keyword>
<keyword evidence="1" id="KW-0472">Membrane</keyword>
<sequence>MKIDKKGDKEGLQSDYKDSLVYASIKWRNICAIIIVIHAILLIISSSIDIYFSIGLVLPFVMAVNTLSLILDFVGMYFLFARVKTALLFYTLCIISFALMTASIEIIYEMRNFVFGQQRTVFLHVLDTISLSEYILYFIAKYARIINALLDLIAAATTYIYRQALVKQALGQFAGSLGPVREIEIDDINITEIYDKP</sequence>
<keyword evidence="1" id="KW-0812">Transmembrane</keyword>
<proteinExistence type="predicted"/>
<feature type="transmembrane region" description="Helical" evidence="1">
    <location>
        <begin position="30"/>
        <end position="54"/>
    </location>
</feature>
<evidence type="ECO:0000313" key="3">
    <source>
        <dbReference type="Proteomes" id="UP001295684"/>
    </source>
</evidence>
<accession>A0AAD2D6V5</accession>
<evidence type="ECO:0000313" key="2">
    <source>
        <dbReference type="EMBL" id="CAI2381741.1"/>
    </source>
</evidence>
<dbReference type="AlphaFoldDB" id="A0AAD2D6V5"/>
<organism evidence="2 3">
    <name type="scientific">Euplotes crassus</name>
    <dbReference type="NCBI Taxonomy" id="5936"/>
    <lineage>
        <taxon>Eukaryota</taxon>
        <taxon>Sar</taxon>
        <taxon>Alveolata</taxon>
        <taxon>Ciliophora</taxon>
        <taxon>Intramacronucleata</taxon>
        <taxon>Spirotrichea</taxon>
        <taxon>Hypotrichia</taxon>
        <taxon>Euplotida</taxon>
        <taxon>Euplotidae</taxon>
        <taxon>Moneuplotes</taxon>
    </lineage>
</organism>
<keyword evidence="1" id="KW-1133">Transmembrane helix</keyword>
<gene>
    <name evidence="2" type="ORF">ECRASSUSDP1_LOCUS23203</name>
</gene>
<protein>
    <submittedName>
        <fullName evidence="2">Uncharacterized protein</fullName>
    </submittedName>
</protein>
<feature type="transmembrane region" description="Helical" evidence="1">
    <location>
        <begin position="60"/>
        <end position="80"/>
    </location>
</feature>